<evidence type="ECO:0000313" key="5">
    <source>
        <dbReference type="Proteomes" id="UP000251670"/>
    </source>
</evidence>
<proteinExistence type="predicted"/>
<dbReference type="STRING" id="445960.SAMN05421542_2736"/>
<evidence type="ECO:0000313" key="4">
    <source>
        <dbReference type="Proteomes" id="UP000199426"/>
    </source>
</evidence>
<feature type="region of interest" description="Disordered" evidence="1">
    <location>
        <begin position="149"/>
        <end position="182"/>
    </location>
</feature>
<dbReference type="AlphaFoldDB" id="A0A2X2XNH2"/>
<evidence type="ECO:0000313" key="2">
    <source>
        <dbReference type="EMBL" id="SDJ12622.1"/>
    </source>
</evidence>
<feature type="compositionally biased region" description="Low complexity" evidence="1">
    <location>
        <begin position="156"/>
        <end position="166"/>
    </location>
</feature>
<dbReference type="RefSeq" id="WP_228425223.1">
    <property type="nucleotide sequence ID" value="NZ_FNEG01000004.1"/>
</dbReference>
<dbReference type="CDD" id="cd07820">
    <property type="entry name" value="SRPBCC_3"/>
    <property type="match status" value="1"/>
</dbReference>
<gene>
    <name evidence="3" type="ORF">NCTC13492_01553</name>
    <name evidence="2" type="ORF">SAMN05421542_2736</name>
</gene>
<dbReference type="SUPFAM" id="SSF55961">
    <property type="entry name" value="Bet v1-like"/>
    <property type="match status" value="1"/>
</dbReference>
<dbReference type="Proteomes" id="UP000199426">
    <property type="component" value="Unassembled WGS sequence"/>
</dbReference>
<organism evidence="3 5">
    <name type="scientific">Chryseobacterium jejuense</name>
    <dbReference type="NCBI Taxonomy" id="445960"/>
    <lineage>
        <taxon>Bacteria</taxon>
        <taxon>Pseudomonadati</taxon>
        <taxon>Bacteroidota</taxon>
        <taxon>Flavobacteriia</taxon>
        <taxon>Flavobacteriales</taxon>
        <taxon>Weeksellaceae</taxon>
        <taxon>Chryseobacterium group</taxon>
        <taxon>Chryseobacterium</taxon>
    </lineage>
</organism>
<dbReference type="Proteomes" id="UP000251670">
    <property type="component" value="Unassembled WGS sequence"/>
</dbReference>
<dbReference type="Gene3D" id="3.30.530.20">
    <property type="match status" value="1"/>
</dbReference>
<reference evidence="2 4" key="1">
    <citation type="submission" date="2016-10" db="EMBL/GenBank/DDBJ databases">
        <authorList>
            <person name="Varghese N."/>
            <person name="Submissions S."/>
        </authorList>
    </citation>
    <scope>NUCLEOTIDE SEQUENCE [LARGE SCALE GENOMIC DNA]</scope>
    <source>
        <strain evidence="2 4">DSM 19299</strain>
    </source>
</reference>
<dbReference type="InterPro" id="IPR023393">
    <property type="entry name" value="START-like_dom_sf"/>
</dbReference>
<protein>
    <submittedName>
        <fullName evidence="3">Uncharacterized conserved protein</fullName>
    </submittedName>
</protein>
<evidence type="ECO:0000256" key="1">
    <source>
        <dbReference type="SAM" id="MobiDB-lite"/>
    </source>
</evidence>
<sequence length="182" mass="20670">MSRIYLETLISADIQTVFDLARNIDLHQQSTSKTHEKAIAGRTSGLIEENETVTWRAKHLGVYQTLTTKIISMEKPNQFTDEMQQGTFKSLHHQHIFKTIDGKTLMTDIFNFESPLGIIGKVFNKIFLKNYLKNFLLERNKLIKSTAESAASNYEPTTQSTSPQSTGVQLNRHQSTSHEVAI</sequence>
<keyword evidence="4" id="KW-1185">Reference proteome</keyword>
<name>A0A2X2XNH2_CHRJE</name>
<accession>A0A2X2XNH2</accession>
<evidence type="ECO:0000313" key="3">
    <source>
        <dbReference type="EMBL" id="SQB27970.1"/>
    </source>
</evidence>
<feature type="compositionally biased region" description="Polar residues" evidence="1">
    <location>
        <begin position="167"/>
        <end position="182"/>
    </location>
</feature>
<reference evidence="3 5" key="2">
    <citation type="submission" date="2018-06" db="EMBL/GenBank/DDBJ databases">
        <authorList>
            <consortium name="Pathogen Informatics"/>
            <person name="Doyle S."/>
        </authorList>
    </citation>
    <scope>NUCLEOTIDE SEQUENCE [LARGE SCALE GENOMIC DNA]</scope>
    <source>
        <strain evidence="3 5">NCTC13492</strain>
    </source>
</reference>
<dbReference type="EMBL" id="FNEG01000004">
    <property type="protein sequence ID" value="SDJ12622.1"/>
    <property type="molecule type" value="Genomic_DNA"/>
</dbReference>
<dbReference type="EMBL" id="UAWB01000002">
    <property type="protein sequence ID" value="SQB27970.1"/>
    <property type="molecule type" value="Genomic_DNA"/>
</dbReference>